<dbReference type="FunFam" id="1.10.560.10:FF:000058">
    <property type="entry name" value="T-complex protein 1 subunit zeta"/>
    <property type="match status" value="1"/>
</dbReference>
<comment type="similarity">
    <text evidence="2 7">Belongs to the TCP-1 chaperonin family.</text>
</comment>
<dbReference type="InterPro" id="IPR027409">
    <property type="entry name" value="GroEL-like_apical_dom_sf"/>
</dbReference>
<comment type="subcellular location">
    <subcellularLocation>
        <location evidence="1">Cytoplasm</location>
    </subcellularLocation>
</comment>
<dbReference type="OrthoDB" id="10052040at2759"/>
<keyword evidence="3" id="KW-0963">Cytoplasm</keyword>
<evidence type="ECO:0000256" key="1">
    <source>
        <dbReference type="ARBA" id="ARBA00004496"/>
    </source>
</evidence>
<dbReference type="InterPro" id="IPR002194">
    <property type="entry name" value="Chaperonin_TCP-1_CS"/>
</dbReference>
<accession>A0A1Q9DQ26</accession>
<dbReference type="SUPFAM" id="SSF52029">
    <property type="entry name" value="GroEL apical domain-like"/>
    <property type="match status" value="1"/>
</dbReference>
<proteinExistence type="inferred from homology"/>
<evidence type="ECO:0000256" key="3">
    <source>
        <dbReference type="ARBA" id="ARBA00022490"/>
    </source>
</evidence>
<name>A0A1Q9DQ26_SYMMI</name>
<keyword evidence="9" id="KW-1185">Reference proteome</keyword>
<dbReference type="Gene3D" id="3.50.7.10">
    <property type="entry name" value="GroEL"/>
    <property type="match status" value="1"/>
</dbReference>
<dbReference type="PROSITE" id="PS00750">
    <property type="entry name" value="TCP1_1"/>
    <property type="match status" value="1"/>
</dbReference>
<dbReference type="Proteomes" id="UP000186817">
    <property type="component" value="Unassembled WGS sequence"/>
</dbReference>
<evidence type="ECO:0000313" key="9">
    <source>
        <dbReference type="Proteomes" id="UP000186817"/>
    </source>
</evidence>
<gene>
    <name evidence="8" type="primary">CCT6A</name>
    <name evidence="8" type="ORF">AK812_SmicGene20398</name>
</gene>
<dbReference type="EMBL" id="LSRX01000440">
    <property type="protein sequence ID" value="OLP97273.1"/>
    <property type="molecule type" value="Genomic_DNA"/>
</dbReference>
<protein>
    <submittedName>
        <fullName evidence="8">T-complex protein 1 subunit zeta</fullName>
    </submittedName>
</protein>
<dbReference type="SUPFAM" id="SSF54849">
    <property type="entry name" value="GroEL-intermediate domain like"/>
    <property type="match status" value="1"/>
</dbReference>
<dbReference type="InterPro" id="IPR002423">
    <property type="entry name" value="Cpn60/GroEL/TCP-1"/>
</dbReference>
<dbReference type="InterPro" id="IPR027410">
    <property type="entry name" value="TCP-1-like_intermed_sf"/>
</dbReference>
<organism evidence="8 9">
    <name type="scientific">Symbiodinium microadriaticum</name>
    <name type="common">Dinoflagellate</name>
    <name type="synonym">Zooxanthella microadriatica</name>
    <dbReference type="NCBI Taxonomy" id="2951"/>
    <lineage>
        <taxon>Eukaryota</taxon>
        <taxon>Sar</taxon>
        <taxon>Alveolata</taxon>
        <taxon>Dinophyceae</taxon>
        <taxon>Suessiales</taxon>
        <taxon>Symbiodiniaceae</taxon>
        <taxon>Symbiodinium</taxon>
    </lineage>
</organism>
<dbReference type="PROSITE" id="PS00995">
    <property type="entry name" value="TCP1_3"/>
    <property type="match status" value="1"/>
</dbReference>
<comment type="caution">
    <text evidence="8">The sequence shown here is derived from an EMBL/GenBank/DDBJ whole genome shotgun (WGS) entry which is preliminary data.</text>
</comment>
<dbReference type="InterPro" id="IPR017998">
    <property type="entry name" value="Chaperone_TCP-1"/>
</dbReference>
<dbReference type="Gene3D" id="1.10.560.10">
    <property type="entry name" value="GroEL-like equatorial domain"/>
    <property type="match status" value="1"/>
</dbReference>
<dbReference type="GO" id="GO:0005737">
    <property type="term" value="C:cytoplasm"/>
    <property type="evidence" value="ECO:0007669"/>
    <property type="project" value="UniProtKB-SubCell"/>
</dbReference>
<evidence type="ECO:0000313" key="8">
    <source>
        <dbReference type="EMBL" id="OLP97273.1"/>
    </source>
</evidence>
<keyword evidence="6 7" id="KW-0143">Chaperone</keyword>
<evidence type="ECO:0000256" key="5">
    <source>
        <dbReference type="ARBA" id="ARBA00022840"/>
    </source>
</evidence>
<dbReference type="PANTHER" id="PTHR11353">
    <property type="entry name" value="CHAPERONIN"/>
    <property type="match status" value="1"/>
</dbReference>
<evidence type="ECO:0000256" key="4">
    <source>
        <dbReference type="ARBA" id="ARBA00022741"/>
    </source>
</evidence>
<dbReference type="SUPFAM" id="SSF48592">
    <property type="entry name" value="GroEL equatorial domain-like"/>
    <property type="match status" value="1"/>
</dbReference>
<dbReference type="GO" id="GO:0051082">
    <property type="term" value="F:unfolded protein binding"/>
    <property type="evidence" value="ECO:0007669"/>
    <property type="project" value="InterPro"/>
</dbReference>
<dbReference type="Gene3D" id="3.30.260.10">
    <property type="entry name" value="TCP-1-like chaperonin intermediate domain"/>
    <property type="match status" value="1"/>
</dbReference>
<dbReference type="GO" id="GO:0005524">
    <property type="term" value="F:ATP binding"/>
    <property type="evidence" value="ECO:0007669"/>
    <property type="project" value="UniProtKB-KW"/>
</dbReference>
<keyword evidence="4 7" id="KW-0547">Nucleotide-binding</keyword>
<dbReference type="InterPro" id="IPR027413">
    <property type="entry name" value="GROEL-like_equatorial_sf"/>
</dbReference>
<reference evidence="8 9" key="1">
    <citation type="submission" date="2016-02" db="EMBL/GenBank/DDBJ databases">
        <title>Genome analysis of coral dinoflagellate symbionts highlights evolutionary adaptations to a symbiotic lifestyle.</title>
        <authorList>
            <person name="Aranda M."/>
            <person name="Li Y."/>
            <person name="Liew Y.J."/>
            <person name="Baumgarten S."/>
            <person name="Simakov O."/>
            <person name="Wilson M."/>
            <person name="Piel J."/>
            <person name="Ashoor H."/>
            <person name="Bougouffa S."/>
            <person name="Bajic V.B."/>
            <person name="Ryu T."/>
            <person name="Ravasi T."/>
            <person name="Bayer T."/>
            <person name="Micklem G."/>
            <person name="Kim H."/>
            <person name="Bhak J."/>
            <person name="Lajeunesse T.C."/>
            <person name="Voolstra C.R."/>
        </authorList>
    </citation>
    <scope>NUCLEOTIDE SEQUENCE [LARGE SCALE GENOMIC DNA]</scope>
    <source>
        <strain evidence="8 9">CCMP2467</strain>
    </source>
</reference>
<dbReference type="FunFam" id="3.50.7.10:FF:000066">
    <property type="match status" value="1"/>
</dbReference>
<evidence type="ECO:0000256" key="2">
    <source>
        <dbReference type="ARBA" id="ARBA00008020"/>
    </source>
</evidence>
<dbReference type="Pfam" id="PF00118">
    <property type="entry name" value="Cpn60_TCP1"/>
    <property type="match status" value="1"/>
</dbReference>
<keyword evidence="5 7" id="KW-0067">ATP-binding</keyword>
<dbReference type="PRINTS" id="PR00304">
    <property type="entry name" value="TCOMPLEXTCP1"/>
</dbReference>
<dbReference type="GO" id="GO:0140662">
    <property type="term" value="F:ATP-dependent protein folding chaperone"/>
    <property type="evidence" value="ECO:0007669"/>
    <property type="project" value="InterPro"/>
</dbReference>
<dbReference type="AlphaFoldDB" id="A0A1Q9DQ26"/>
<evidence type="ECO:0000256" key="6">
    <source>
        <dbReference type="ARBA" id="ARBA00023186"/>
    </source>
</evidence>
<evidence type="ECO:0000256" key="7">
    <source>
        <dbReference type="RuleBase" id="RU004187"/>
    </source>
</evidence>
<dbReference type="GO" id="GO:0016887">
    <property type="term" value="F:ATP hydrolysis activity"/>
    <property type="evidence" value="ECO:0007669"/>
    <property type="project" value="InterPro"/>
</dbReference>
<sequence length="641" mass="71455">MRLRKRAFWVARGSEWPLEQVPAANMVTVVNSKADVLKASQALAVNLNAAKGLQEVMKSNLGPRGTLKMLVGGAGQIKITKDGSVLLGEMQIQHPTASMIARAASAQDEFTGDGTTSSVMFIGELMKLAEQSLAEGLHPRLIAEGFELAREETVKFLDSFKVHMDDPLSDREKLVCVARTSLRTKIVPALADPMAEVVVDSVRMIKKQGSPLDLNMVEILHMKNKLITETRLIKGLVLDHGARHPDMPKKLENCYILTCNVSLEYEKSEVNAGFFYSSSEQREKLVDSERKFTDEKVKKIIELKRKVCTEENGRTFVVINQKGIDPPSLEMLAREATGRGHLMIRSHLDPSVPASHGLLSLRTPAPAMTRTSPKRSVAALAILAAALWSLSPGQSYTAPPGGGLNRKQMHGNIRNKDKLGGVVEIPLEEEEEEVEAKPEMPEKRVPYSMHIVTQLPQHKHLHEESNARKFIEDKLVGAFENFEDLIRHVEVHLQVSPHFHREKRQDKVPKTTVTVDEEGDEVPMEVQQEAGHKMLTPFIVKATLTLANHHKVALTNPEKHAQPSLTEAVDHMTDVLRHSLREEKSRMISSKRRAQENTLADDMDGMLDDDYNLAVANDMAESSPEENARMEALYERIEATS</sequence>